<comment type="caution">
    <text evidence="2">The sequence shown here is derived from an EMBL/GenBank/DDBJ whole genome shotgun (WGS) entry which is preliminary data.</text>
</comment>
<dbReference type="Proteomes" id="UP000218934">
    <property type="component" value="Unassembled WGS sequence"/>
</dbReference>
<evidence type="ECO:0000313" key="2">
    <source>
        <dbReference type="EMBL" id="PCE44087.1"/>
    </source>
</evidence>
<keyword evidence="1" id="KW-0472">Membrane</keyword>
<proteinExistence type="predicted"/>
<gene>
    <name evidence="2" type="ORF">COO09_00095</name>
</gene>
<evidence type="ECO:0000256" key="1">
    <source>
        <dbReference type="SAM" id="Phobius"/>
    </source>
</evidence>
<dbReference type="AlphaFoldDB" id="A0A2A4FZ55"/>
<keyword evidence="1" id="KW-0812">Transmembrane</keyword>
<organism evidence="2 3">
    <name type="scientific">Rhizorhabdus dicambivorans</name>
    <dbReference type="NCBI Taxonomy" id="1850238"/>
    <lineage>
        <taxon>Bacteria</taxon>
        <taxon>Pseudomonadati</taxon>
        <taxon>Pseudomonadota</taxon>
        <taxon>Alphaproteobacteria</taxon>
        <taxon>Sphingomonadales</taxon>
        <taxon>Sphingomonadaceae</taxon>
        <taxon>Rhizorhabdus</taxon>
    </lineage>
</organism>
<protein>
    <submittedName>
        <fullName evidence="2">Uncharacterized protein</fullName>
    </submittedName>
</protein>
<dbReference type="OrthoDB" id="7597366at2"/>
<feature type="transmembrane region" description="Helical" evidence="1">
    <location>
        <begin position="41"/>
        <end position="63"/>
    </location>
</feature>
<dbReference type="RefSeq" id="WP_066958895.1">
    <property type="nucleotide sequence ID" value="NZ_CP023449.1"/>
</dbReference>
<feature type="transmembrane region" description="Helical" evidence="1">
    <location>
        <begin position="69"/>
        <end position="92"/>
    </location>
</feature>
<keyword evidence="1" id="KW-1133">Transmembrane helix</keyword>
<accession>A0A2A4FZ55</accession>
<dbReference type="EMBL" id="NWUF01000001">
    <property type="protein sequence ID" value="PCE44087.1"/>
    <property type="molecule type" value="Genomic_DNA"/>
</dbReference>
<keyword evidence="3" id="KW-1185">Reference proteome</keyword>
<dbReference type="KEGG" id="rdi:CMV14_10710"/>
<name>A0A2A4FZ55_9SPHN</name>
<evidence type="ECO:0000313" key="3">
    <source>
        <dbReference type="Proteomes" id="UP000218934"/>
    </source>
</evidence>
<reference evidence="2 3" key="1">
    <citation type="submission" date="2017-09" db="EMBL/GenBank/DDBJ databases">
        <title>The Catabolism of 3,6-Dichlorosalicylic acid is Initiated by the Cytochrome P450 Monooxygenase DsmABC in Rhizorhabdus dicambivorans Ndbn-20.</title>
        <authorList>
            <person name="Na L."/>
        </authorList>
    </citation>
    <scope>NUCLEOTIDE SEQUENCE [LARGE SCALE GENOMIC DNA]</scope>
    <source>
        <strain evidence="2 3">Ndbn-20m</strain>
    </source>
</reference>
<sequence length="97" mass="9902">MAYLQSELPPSTAPAKPLAVHGVSPAPIAIPAPAARWPARIAARFGAVLAAMLALFFVGQAAARATESLAIGIIAADLVFLLVVAGWSTVAVSSLRR</sequence>